<keyword evidence="3" id="KW-1185">Reference proteome</keyword>
<gene>
    <name evidence="2" type="ORF">HYN69_16950</name>
</gene>
<organism evidence="2 3">
    <name type="scientific">Paragemmobacter aquarius</name>
    <dbReference type="NCBI Taxonomy" id="2169400"/>
    <lineage>
        <taxon>Bacteria</taxon>
        <taxon>Pseudomonadati</taxon>
        <taxon>Pseudomonadota</taxon>
        <taxon>Alphaproteobacteria</taxon>
        <taxon>Rhodobacterales</taxon>
        <taxon>Paracoccaceae</taxon>
        <taxon>Paragemmobacter</taxon>
    </lineage>
</organism>
<sequence length="238" mass="25605">MRGVLLLALMAGPVAAGNFTPPAGCETFLTVQSKGCRVSNHYICSADPQGDKWRADFDQEGMFFLSRTNSEGEWVESIDVGAGTTQVLQDRADPASFSELLSRGRDDYRFNLSTNGATPTEVTGYDALTGKTAVIDGEELQQTEFEYSESAQDGTLLRRSYGNEYISAKWRLFFAGPSQWDGGTGFLPMDGSPVKFSEAGEPGFASTQPIFDCDAVMSSLPAAVSPARYALTTGGQQP</sequence>
<feature type="signal peptide" evidence="1">
    <location>
        <begin position="1"/>
        <end position="16"/>
    </location>
</feature>
<dbReference type="EMBL" id="CP028918">
    <property type="protein sequence ID" value="AWB49964.1"/>
    <property type="molecule type" value="Genomic_DNA"/>
</dbReference>
<accession>A0A2S0UQ75</accession>
<dbReference type="Proteomes" id="UP000244496">
    <property type="component" value="Chromosome"/>
</dbReference>
<protein>
    <recommendedName>
        <fullName evidence="4">YD repeat-containing protein</fullName>
    </recommendedName>
</protein>
<dbReference type="AlphaFoldDB" id="A0A2S0UQ75"/>
<name>A0A2S0UQ75_9RHOB</name>
<proteinExistence type="predicted"/>
<reference evidence="2 3" key="1">
    <citation type="submission" date="2018-04" db="EMBL/GenBank/DDBJ databases">
        <title>Genome sequencing of Gemmobacter.</title>
        <authorList>
            <person name="Yi H."/>
            <person name="Baek M.-G."/>
        </authorList>
    </citation>
    <scope>NUCLEOTIDE SEQUENCE [LARGE SCALE GENOMIC DNA]</scope>
    <source>
        <strain evidence="2 3">HYN0069</strain>
    </source>
</reference>
<evidence type="ECO:0008006" key="4">
    <source>
        <dbReference type="Google" id="ProtNLM"/>
    </source>
</evidence>
<evidence type="ECO:0000313" key="3">
    <source>
        <dbReference type="Proteomes" id="UP000244496"/>
    </source>
</evidence>
<dbReference type="RefSeq" id="WP_108436778.1">
    <property type="nucleotide sequence ID" value="NZ_CP028918.1"/>
</dbReference>
<dbReference type="OrthoDB" id="7844595at2"/>
<evidence type="ECO:0000256" key="1">
    <source>
        <dbReference type="SAM" id="SignalP"/>
    </source>
</evidence>
<feature type="chain" id="PRO_5015753088" description="YD repeat-containing protein" evidence="1">
    <location>
        <begin position="17"/>
        <end position="238"/>
    </location>
</feature>
<evidence type="ECO:0000313" key="2">
    <source>
        <dbReference type="EMBL" id="AWB49964.1"/>
    </source>
</evidence>
<dbReference type="KEGG" id="geh:HYN69_16950"/>
<keyword evidence="1" id="KW-0732">Signal</keyword>